<dbReference type="Proteomes" id="UP000583387">
    <property type="component" value="Unassembled WGS sequence"/>
</dbReference>
<dbReference type="InterPro" id="IPR019734">
    <property type="entry name" value="TPR_rpt"/>
</dbReference>
<keyword evidence="3" id="KW-1185">Reference proteome</keyword>
<organism evidence="2 3">
    <name type="scientific">Zestomonas carbonaria</name>
    <dbReference type="NCBI Taxonomy" id="2762745"/>
    <lineage>
        <taxon>Bacteria</taxon>
        <taxon>Pseudomonadati</taxon>
        <taxon>Pseudomonadota</taxon>
        <taxon>Gammaproteobacteria</taxon>
        <taxon>Pseudomonadales</taxon>
        <taxon>Pseudomonadaceae</taxon>
        <taxon>Zestomonas</taxon>
    </lineage>
</organism>
<dbReference type="SUPFAM" id="SSF48452">
    <property type="entry name" value="TPR-like"/>
    <property type="match status" value="1"/>
</dbReference>
<dbReference type="Gene3D" id="1.25.40.10">
    <property type="entry name" value="Tetratricopeptide repeat domain"/>
    <property type="match status" value="2"/>
</dbReference>
<proteinExistence type="predicted"/>
<dbReference type="AlphaFoldDB" id="A0A7U7ELZ9"/>
<evidence type="ECO:0000256" key="1">
    <source>
        <dbReference type="SAM" id="SignalP"/>
    </source>
</evidence>
<evidence type="ECO:0000313" key="3">
    <source>
        <dbReference type="Proteomes" id="UP000583387"/>
    </source>
</evidence>
<comment type="caution">
    <text evidence="2">The sequence shown here is derived from an EMBL/GenBank/DDBJ whole genome shotgun (WGS) entry which is preliminary data.</text>
</comment>
<dbReference type="EMBL" id="CAJFCI010000035">
    <property type="protein sequence ID" value="CAD5107430.1"/>
    <property type="molecule type" value="Genomic_DNA"/>
</dbReference>
<gene>
    <name evidence="2" type="ORF">PSEWESI4_01703</name>
</gene>
<evidence type="ECO:0000313" key="2">
    <source>
        <dbReference type="EMBL" id="CAD5107430.1"/>
    </source>
</evidence>
<feature type="signal peptide" evidence="1">
    <location>
        <begin position="1"/>
        <end position="22"/>
    </location>
</feature>
<feature type="chain" id="PRO_5030751682" description="Tetratricopeptide repeat protein" evidence="1">
    <location>
        <begin position="23"/>
        <end position="304"/>
    </location>
</feature>
<name>A0A7U7ELZ9_9GAMM</name>
<dbReference type="Pfam" id="PF13181">
    <property type="entry name" value="TPR_8"/>
    <property type="match status" value="1"/>
</dbReference>
<accession>A0A7U7ELZ9</accession>
<keyword evidence="1" id="KW-0732">Signal</keyword>
<protein>
    <recommendedName>
        <fullName evidence="4">Tetratricopeptide repeat protein</fullName>
    </recommendedName>
</protein>
<reference evidence="2 3" key="1">
    <citation type="submission" date="2020-08" db="EMBL/GenBank/DDBJ databases">
        <authorList>
            <person name="Criscuolo A."/>
        </authorList>
    </citation>
    <scope>NUCLEOTIDE SEQUENCE [LARGE SCALE GENOMIC DNA]</scope>
    <source>
        <strain evidence="2">CIP111764</strain>
    </source>
</reference>
<dbReference type="InterPro" id="IPR011990">
    <property type="entry name" value="TPR-like_helical_dom_sf"/>
</dbReference>
<sequence length="304" mass="33668">MRVSALSTITLSLLFIQSSAHADSILDIANQVKSQGWFKSCSQALPRLNSISEPSPSSPDWKVYIKIKAGCLSELRRDAEAIAYINKKLPDAKNDSEISEYLGTSYIRLGSFDKATEVLEASLIGADNSRLSEIYSKLALSYSQQATQLSPTDTLEQTRVLKKAESAALEAIKLGNPAAPHFYTQLGQIQILKGDFVAAENTLNLALSVNESYKWEKLELKPIMEAEILMAQSQARRYQGDDVGADYMAEEAIRKSPTESLKIVMQQIHEASKTATSLQRKSHKDDSGKHNLLNQIYIPLDEDI</sequence>
<evidence type="ECO:0008006" key="4">
    <source>
        <dbReference type="Google" id="ProtNLM"/>
    </source>
</evidence>